<gene>
    <name evidence="2" type="ORF">DERYTH_LOCUS28016</name>
</gene>
<proteinExistence type="predicted"/>
<comment type="caution">
    <text evidence="2">The sequence shown here is derived from an EMBL/GenBank/DDBJ whole genome shotgun (WGS) entry which is preliminary data.</text>
</comment>
<sequence length="90" mass="10163">MSTPRKRKEPVTPSGRSNKKRTRPTGLTETEPEAEINREISNLTEETQEGAQEETQEGIQGTQRGIQEEIFPEGRTRNPTLDKLISQNAE</sequence>
<dbReference type="Proteomes" id="UP000789405">
    <property type="component" value="Unassembled WGS sequence"/>
</dbReference>
<feature type="non-terminal residue" evidence="2">
    <location>
        <position position="1"/>
    </location>
</feature>
<feature type="region of interest" description="Disordered" evidence="1">
    <location>
        <begin position="1"/>
        <end position="90"/>
    </location>
</feature>
<evidence type="ECO:0000313" key="2">
    <source>
        <dbReference type="EMBL" id="CAG8826028.1"/>
    </source>
</evidence>
<accession>A0A9N9PBR9</accession>
<organism evidence="2 3">
    <name type="scientific">Dentiscutata erythropus</name>
    <dbReference type="NCBI Taxonomy" id="1348616"/>
    <lineage>
        <taxon>Eukaryota</taxon>
        <taxon>Fungi</taxon>
        <taxon>Fungi incertae sedis</taxon>
        <taxon>Mucoromycota</taxon>
        <taxon>Glomeromycotina</taxon>
        <taxon>Glomeromycetes</taxon>
        <taxon>Diversisporales</taxon>
        <taxon>Gigasporaceae</taxon>
        <taxon>Dentiscutata</taxon>
    </lineage>
</organism>
<feature type="compositionally biased region" description="Low complexity" evidence="1">
    <location>
        <begin position="57"/>
        <end position="69"/>
    </location>
</feature>
<protein>
    <submittedName>
        <fullName evidence="2">27723_t:CDS:1</fullName>
    </submittedName>
</protein>
<keyword evidence="3" id="KW-1185">Reference proteome</keyword>
<dbReference type="AlphaFoldDB" id="A0A9N9PBR9"/>
<evidence type="ECO:0000256" key="1">
    <source>
        <dbReference type="SAM" id="MobiDB-lite"/>
    </source>
</evidence>
<reference evidence="2" key="1">
    <citation type="submission" date="2021-06" db="EMBL/GenBank/DDBJ databases">
        <authorList>
            <person name="Kallberg Y."/>
            <person name="Tangrot J."/>
            <person name="Rosling A."/>
        </authorList>
    </citation>
    <scope>NUCLEOTIDE SEQUENCE</scope>
    <source>
        <strain evidence="2">MA453B</strain>
    </source>
</reference>
<feature type="compositionally biased region" description="Acidic residues" evidence="1">
    <location>
        <begin position="46"/>
        <end position="56"/>
    </location>
</feature>
<dbReference type="EMBL" id="CAJVPY010067454">
    <property type="protein sequence ID" value="CAG8826028.1"/>
    <property type="molecule type" value="Genomic_DNA"/>
</dbReference>
<name>A0A9N9PBR9_9GLOM</name>
<evidence type="ECO:0000313" key="3">
    <source>
        <dbReference type="Proteomes" id="UP000789405"/>
    </source>
</evidence>